<keyword evidence="2" id="KW-1185">Reference proteome</keyword>
<evidence type="ECO:0000313" key="1">
    <source>
        <dbReference type="EMBL" id="KAG8645938.1"/>
    </source>
</evidence>
<dbReference type="EMBL" id="CM004396">
    <property type="protein sequence ID" value="KAG8645938.1"/>
    <property type="molecule type" value="Genomic_DNA"/>
</dbReference>
<evidence type="ECO:0000313" key="2">
    <source>
        <dbReference type="Proteomes" id="UP000091857"/>
    </source>
</evidence>
<protein>
    <submittedName>
        <fullName evidence="1">Uncharacterized protein</fullName>
    </submittedName>
</protein>
<reference evidence="2" key="1">
    <citation type="journal article" date="2016" name="Nat. Biotechnol.">
        <title>Sequencing wild and cultivated cassava and related species reveals extensive interspecific hybridization and genetic diversity.</title>
        <authorList>
            <person name="Bredeson J.V."/>
            <person name="Lyons J.B."/>
            <person name="Prochnik S.E."/>
            <person name="Wu G.A."/>
            <person name="Ha C.M."/>
            <person name="Edsinger-Gonzales E."/>
            <person name="Grimwood J."/>
            <person name="Schmutz J."/>
            <person name="Rabbi I.Y."/>
            <person name="Egesi C."/>
            <person name="Nauluvula P."/>
            <person name="Lebot V."/>
            <person name="Ndunguru J."/>
            <person name="Mkamilo G."/>
            <person name="Bart R.S."/>
            <person name="Setter T.L."/>
            <person name="Gleadow R.M."/>
            <person name="Kulakow P."/>
            <person name="Ferguson M.E."/>
            <person name="Rounsley S."/>
            <person name="Rokhsar D.S."/>
        </authorList>
    </citation>
    <scope>NUCLEOTIDE SEQUENCE [LARGE SCALE GENOMIC DNA]</scope>
    <source>
        <strain evidence="2">cv. AM560-2</strain>
    </source>
</reference>
<organism evidence="1 2">
    <name type="scientific">Manihot esculenta</name>
    <name type="common">Cassava</name>
    <name type="synonym">Jatropha manihot</name>
    <dbReference type="NCBI Taxonomy" id="3983"/>
    <lineage>
        <taxon>Eukaryota</taxon>
        <taxon>Viridiplantae</taxon>
        <taxon>Streptophyta</taxon>
        <taxon>Embryophyta</taxon>
        <taxon>Tracheophyta</taxon>
        <taxon>Spermatophyta</taxon>
        <taxon>Magnoliopsida</taxon>
        <taxon>eudicotyledons</taxon>
        <taxon>Gunneridae</taxon>
        <taxon>Pentapetalae</taxon>
        <taxon>rosids</taxon>
        <taxon>fabids</taxon>
        <taxon>Malpighiales</taxon>
        <taxon>Euphorbiaceae</taxon>
        <taxon>Crotonoideae</taxon>
        <taxon>Manihoteae</taxon>
        <taxon>Manihot</taxon>
    </lineage>
</organism>
<proteinExistence type="predicted"/>
<comment type="caution">
    <text evidence="1">The sequence shown here is derived from an EMBL/GenBank/DDBJ whole genome shotgun (WGS) entry which is preliminary data.</text>
</comment>
<accession>A0ACB7H258</accession>
<sequence length="56" mass="6239">MARLMMKVQAIIIGLIVVGSISVEARKVISEFEPNFQMGDSNTGHHLRSKPTPNCW</sequence>
<gene>
    <name evidence="1" type="ORF">MANES_10G110801v8</name>
</gene>
<name>A0ACB7H258_MANES</name>
<dbReference type="Proteomes" id="UP000091857">
    <property type="component" value="Chromosome 10"/>
</dbReference>